<gene>
    <name evidence="2" type="ORF">HMPREF9083_0647</name>
</gene>
<feature type="transmembrane region" description="Helical" evidence="1">
    <location>
        <begin position="35"/>
        <end position="56"/>
    </location>
</feature>
<evidence type="ECO:0000256" key="1">
    <source>
        <dbReference type="SAM" id="Phobius"/>
    </source>
</evidence>
<keyword evidence="3" id="KW-1185">Reference proteome</keyword>
<protein>
    <submittedName>
        <fullName evidence="2">Uncharacterized protein</fullName>
    </submittedName>
</protein>
<keyword evidence="1" id="KW-0812">Transmembrane</keyword>
<dbReference type="HOGENOM" id="CLU_2896844_0_0_9"/>
<proteinExistence type="predicted"/>
<dbReference type="Proteomes" id="UP000003503">
    <property type="component" value="Unassembled WGS sequence"/>
</dbReference>
<name>F2BWS9_9FIRM</name>
<keyword evidence="1" id="KW-1133">Transmembrane helix</keyword>
<organism evidence="2 3">
    <name type="scientific">Dialister micraerophilus DSM 19965</name>
    <dbReference type="NCBI Taxonomy" id="888062"/>
    <lineage>
        <taxon>Bacteria</taxon>
        <taxon>Bacillati</taxon>
        <taxon>Bacillota</taxon>
        <taxon>Negativicutes</taxon>
        <taxon>Veillonellales</taxon>
        <taxon>Veillonellaceae</taxon>
        <taxon>Dialister</taxon>
    </lineage>
</organism>
<dbReference type="AlphaFoldDB" id="F2BWS9"/>
<dbReference type="EMBL" id="AFBB01000012">
    <property type="protein sequence ID" value="EGF14196.1"/>
    <property type="molecule type" value="Genomic_DNA"/>
</dbReference>
<reference evidence="2 3" key="1">
    <citation type="submission" date="2011-02" db="EMBL/GenBank/DDBJ databases">
        <authorList>
            <person name="Muzny D."/>
            <person name="Qin X."/>
            <person name="Deng J."/>
            <person name="Jiang H."/>
            <person name="Liu Y."/>
            <person name="Qu J."/>
            <person name="Song X.-Z."/>
            <person name="Zhang L."/>
            <person name="Thornton R."/>
            <person name="Coyle M."/>
            <person name="Francisco L."/>
            <person name="Jackson L."/>
            <person name="Javaid M."/>
            <person name="Korchina V."/>
            <person name="Kovar C."/>
            <person name="Mata R."/>
            <person name="Mathew T."/>
            <person name="Ngo R."/>
            <person name="Nguyen L."/>
            <person name="Nguyen N."/>
            <person name="Okwuonu G."/>
            <person name="Ongeri F."/>
            <person name="Pham C."/>
            <person name="Simmons D."/>
            <person name="Wilczek-Boney K."/>
            <person name="Hale W."/>
            <person name="Jakkamsetti A."/>
            <person name="Pham P."/>
            <person name="Ruth R."/>
            <person name="San Lucas F."/>
            <person name="Warren J."/>
            <person name="Zhang J."/>
            <person name="Zhao Z."/>
            <person name="Zhou C."/>
            <person name="Zhu D."/>
            <person name="Lee S."/>
            <person name="Bess C."/>
            <person name="Blankenburg K."/>
            <person name="Forbes L."/>
            <person name="Fu Q."/>
            <person name="Gubbala S."/>
            <person name="Hirani K."/>
            <person name="Jayaseelan J.C."/>
            <person name="Lara F."/>
            <person name="Munidasa M."/>
            <person name="Palculict T."/>
            <person name="Patil S."/>
            <person name="Pu L.-L."/>
            <person name="Saada N."/>
            <person name="Tang L."/>
            <person name="Weissenberger G."/>
            <person name="Zhu Y."/>
            <person name="Hemphill L."/>
            <person name="Shang Y."/>
            <person name="Youmans B."/>
            <person name="Ayvaz T."/>
            <person name="Ross M."/>
            <person name="Santibanez J."/>
            <person name="Aqrawi P."/>
            <person name="Gross S."/>
            <person name="Joshi V."/>
            <person name="Fowler G."/>
            <person name="Nazareth L."/>
            <person name="Reid J."/>
            <person name="Worley K."/>
            <person name="Petrosino J."/>
            <person name="Highlander S."/>
            <person name="Gibbs R."/>
        </authorList>
    </citation>
    <scope>NUCLEOTIDE SEQUENCE [LARGE SCALE GENOMIC DNA]</scope>
    <source>
        <strain evidence="2 3">DSM 19965</strain>
    </source>
</reference>
<accession>F2BWS9</accession>
<evidence type="ECO:0000313" key="2">
    <source>
        <dbReference type="EMBL" id="EGF14196.1"/>
    </source>
</evidence>
<keyword evidence="1" id="KW-0472">Membrane</keyword>
<sequence>MTFSVNSFFYRFMPSSDDKRNNITYSFFRQAFFCLYFYSFHFFLSHILQLVFLYFYTTIFCM</sequence>
<comment type="caution">
    <text evidence="2">The sequence shown here is derived from an EMBL/GenBank/DDBJ whole genome shotgun (WGS) entry which is preliminary data.</text>
</comment>
<evidence type="ECO:0000313" key="3">
    <source>
        <dbReference type="Proteomes" id="UP000003503"/>
    </source>
</evidence>